<evidence type="ECO:0000313" key="2">
    <source>
        <dbReference type="Proteomes" id="UP000286287"/>
    </source>
</evidence>
<accession>A0A418VFX8</accession>
<reference evidence="1 2" key="1">
    <citation type="submission" date="2018-09" db="EMBL/GenBank/DDBJ databases">
        <authorList>
            <person name="Zhu H."/>
        </authorList>
    </citation>
    <scope>NUCLEOTIDE SEQUENCE [LARGE SCALE GENOMIC DNA]</scope>
    <source>
        <strain evidence="1 2">K2S05-167</strain>
    </source>
</reference>
<name>A0A418VFX8_9DEIO</name>
<dbReference type="RefSeq" id="WP_119760941.1">
    <property type="nucleotide sequence ID" value="NZ_QYUJ01000008.1"/>
</dbReference>
<dbReference type="EMBL" id="QYUJ01000008">
    <property type="protein sequence ID" value="RJF74946.1"/>
    <property type="molecule type" value="Genomic_DNA"/>
</dbReference>
<organism evidence="1 2">
    <name type="scientific">Deinococcus cavernae</name>
    <dbReference type="NCBI Taxonomy" id="2320857"/>
    <lineage>
        <taxon>Bacteria</taxon>
        <taxon>Thermotogati</taxon>
        <taxon>Deinococcota</taxon>
        <taxon>Deinococci</taxon>
        <taxon>Deinococcales</taxon>
        <taxon>Deinococcaceae</taxon>
        <taxon>Deinococcus</taxon>
    </lineage>
</organism>
<dbReference type="Proteomes" id="UP000286287">
    <property type="component" value="Unassembled WGS sequence"/>
</dbReference>
<dbReference type="AlphaFoldDB" id="A0A418VFX8"/>
<gene>
    <name evidence="1" type="ORF">D3875_02825</name>
</gene>
<keyword evidence="2" id="KW-1185">Reference proteome</keyword>
<comment type="caution">
    <text evidence="1">The sequence shown here is derived from an EMBL/GenBank/DDBJ whole genome shotgun (WGS) entry which is preliminary data.</text>
</comment>
<proteinExistence type="predicted"/>
<evidence type="ECO:0000313" key="1">
    <source>
        <dbReference type="EMBL" id="RJF74946.1"/>
    </source>
</evidence>
<sequence>MQHRQRVTDTRLLLQVTAQARDDYVAAVHTLGRATAQAAWWDDYSRALKASLAAQDDLQEHQRCALDRLGLTTGGLT</sequence>
<protein>
    <submittedName>
        <fullName evidence="1">Uncharacterized protein</fullName>
    </submittedName>
</protein>